<feature type="compositionally biased region" description="Basic and acidic residues" evidence="1">
    <location>
        <begin position="36"/>
        <end position="45"/>
    </location>
</feature>
<dbReference type="EMBL" id="CM007896">
    <property type="protein sequence ID" value="OTG19908.1"/>
    <property type="molecule type" value="Genomic_DNA"/>
</dbReference>
<dbReference type="Proteomes" id="UP000215914">
    <property type="component" value="Chromosome 7"/>
</dbReference>
<evidence type="ECO:0000256" key="1">
    <source>
        <dbReference type="SAM" id="MobiDB-lite"/>
    </source>
</evidence>
<organism evidence="2 3">
    <name type="scientific">Helianthus annuus</name>
    <name type="common">Common sunflower</name>
    <dbReference type="NCBI Taxonomy" id="4232"/>
    <lineage>
        <taxon>Eukaryota</taxon>
        <taxon>Viridiplantae</taxon>
        <taxon>Streptophyta</taxon>
        <taxon>Embryophyta</taxon>
        <taxon>Tracheophyta</taxon>
        <taxon>Spermatophyta</taxon>
        <taxon>Magnoliopsida</taxon>
        <taxon>eudicotyledons</taxon>
        <taxon>Gunneridae</taxon>
        <taxon>Pentapetalae</taxon>
        <taxon>asterids</taxon>
        <taxon>campanulids</taxon>
        <taxon>Asterales</taxon>
        <taxon>Asteraceae</taxon>
        <taxon>Asteroideae</taxon>
        <taxon>Heliantheae alliance</taxon>
        <taxon>Heliantheae</taxon>
        <taxon>Helianthus</taxon>
    </lineage>
</organism>
<evidence type="ECO:0000313" key="2">
    <source>
        <dbReference type="EMBL" id="OTG19908.1"/>
    </source>
</evidence>
<accession>A0A251U988</accession>
<keyword evidence="3" id="KW-1185">Reference proteome</keyword>
<feature type="region of interest" description="Disordered" evidence="1">
    <location>
        <begin position="1"/>
        <end position="53"/>
    </location>
</feature>
<proteinExistence type="predicted"/>
<dbReference type="AlphaFoldDB" id="A0A251U988"/>
<dbReference type="InParanoid" id="A0A251U988"/>
<gene>
    <name evidence="2" type="ORF">HannXRQ_Chr07g0187131</name>
</gene>
<protein>
    <submittedName>
        <fullName evidence="2">Uncharacterized protein</fullName>
    </submittedName>
</protein>
<reference evidence="3" key="1">
    <citation type="journal article" date="2017" name="Nature">
        <title>The sunflower genome provides insights into oil metabolism, flowering and Asterid evolution.</title>
        <authorList>
            <person name="Badouin H."/>
            <person name="Gouzy J."/>
            <person name="Grassa C.J."/>
            <person name="Murat F."/>
            <person name="Staton S.E."/>
            <person name="Cottret L."/>
            <person name="Lelandais-Briere C."/>
            <person name="Owens G.L."/>
            <person name="Carrere S."/>
            <person name="Mayjonade B."/>
            <person name="Legrand L."/>
            <person name="Gill N."/>
            <person name="Kane N.C."/>
            <person name="Bowers J.E."/>
            <person name="Hubner S."/>
            <person name="Bellec A."/>
            <person name="Berard A."/>
            <person name="Berges H."/>
            <person name="Blanchet N."/>
            <person name="Boniface M.C."/>
            <person name="Brunel D."/>
            <person name="Catrice O."/>
            <person name="Chaidir N."/>
            <person name="Claudel C."/>
            <person name="Donnadieu C."/>
            <person name="Faraut T."/>
            <person name="Fievet G."/>
            <person name="Helmstetter N."/>
            <person name="King M."/>
            <person name="Knapp S.J."/>
            <person name="Lai Z."/>
            <person name="Le Paslier M.C."/>
            <person name="Lippi Y."/>
            <person name="Lorenzon L."/>
            <person name="Mandel J.R."/>
            <person name="Marage G."/>
            <person name="Marchand G."/>
            <person name="Marquand E."/>
            <person name="Bret-Mestries E."/>
            <person name="Morien E."/>
            <person name="Nambeesan S."/>
            <person name="Nguyen T."/>
            <person name="Pegot-Espagnet P."/>
            <person name="Pouilly N."/>
            <person name="Raftis F."/>
            <person name="Sallet E."/>
            <person name="Schiex T."/>
            <person name="Thomas J."/>
            <person name="Vandecasteele C."/>
            <person name="Vares D."/>
            <person name="Vear F."/>
            <person name="Vautrin S."/>
            <person name="Crespi M."/>
            <person name="Mangin B."/>
            <person name="Burke J.M."/>
            <person name="Salse J."/>
            <person name="Munos S."/>
            <person name="Vincourt P."/>
            <person name="Rieseberg L.H."/>
            <person name="Langlade N.B."/>
        </authorList>
    </citation>
    <scope>NUCLEOTIDE SEQUENCE [LARGE SCALE GENOMIC DNA]</scope>
    <source>
        <strain evidence="3">cv. SF193</strain>
    </source>
</reference>
<name>A0A251U988_HELAN</name>
<evidence type="ECO:0000313" key="3">
    <source>
        <dbReference type="Proteomes" id="UP000215914"/>
    </source>
</evidence>
<sequence length="53" mass="5981">MDQTGQVRKESSNGRKPNLGLLLNSRSPRQGGCKNIDNESKESKRVIRLTRAR</sequence>